<sequence>MNRPTAPPPPGASTPRSTGWPRRRPTPTATRRRTTMPIKPGRLGIGIIGAGKVGAVLGAALRATGHAVVGVSAVSEASLERAELLLPGVPVLDIADIVERSELVLLAVPDDALPGLVSGLAKTGAWQAGQLVAHTSGRFGTGVLAPAKAAGAITLALHPAMTFTGMSLDLARLADCSFGITAEPAMLPIAQALVVEMGAEPVVIAEADRTLYHAALAHSANHLVTIVSQAAQILGDIGVEAPNQVLGPLLRAALENALASGESALTGPVARGDAGTVASHTQALREHALDTGSKDIVDAYVALSSATAARAARRGLLSAEAFLGIQAALTADDAGPSTGPGGWPD</sequence>
<dbReference type="InterPro" id="IPR019665">
    <property type="entry name" value="OxRdtase/DH_put_Rossmann_dom"/>
</dbReference>
<dbReference type="Gene3D" id="3.40.50.720">
    <property type="entry name" value="NAD(P)-binding Rossmann-like Domain"/>
    <property type="match status" value="1"/>
</dbReference>
<feature type="region of interest" description="Disordered" evidence="1">
    <location>
        <begin position="1"/>
        <end position="36"/>
    </location>
</feature>
<dbReference type="InterPro" id="IPR037108">
    <property type="entry name" value="TM1727-like_C_sf"/>
</dbReference>
<evidence type="ECO:0000259" key="2">
    <source>
        <dbReference type="Pfam" id="PF10727"/>
    </source>
</evidence>
<gene>
    <name evidence="4" type="ORF">CVV68_12675</name>
</gene>
<comment type="caution">
    <text evidence="4">The sequence shown here is derived from an EMBL/GenBank/DDBJ whole genome shotgun (WGS) entry which is preliminary data.</text>
</comment>
<dbReference type="InterPro" id="IPR008927">
    <property type="entry name" value="6-PGluconate_DH-like_C_sf"/>
</dbReference>
<dbReference type="SUPFAM" id="SSF48179">
    <property type="entry name" value="6-phosphogluconate dehydrogenase C-terminal domain-like"/>
    <property type="match status" value="1"/>
</dbReference>
<dbReference type="Gene3D" id="1.10.1040.20">
    <property type="entry name" value="ProC-like, C-terminal domain"/>
    <property type="match status" value="1"/>
</dbReference>
<proteinExistence type="predicted"/>
<dbReference type="SUPFAM" id="SSF51735">
    <property type="entry name" value="NAD(P)-binding Rossmann-fold domains"/>
    <property type="match status" value="1"/>
</dbReference>
<dbReference type="Proteomes" id="UP000247832">
    <property type="component" value="Unassembled WGS sequence"/>
</dbReference>
<evidence type="ECO:0000313" key="4">
    <source>
        <dbReference type="EMBL" id="PYI66937.1"/>
    </source>
</evidence>
<name>A0A2V5LUB7_9MICC</name>
<dbReference type="PANTHER" id="PTHR40459:SF1">
    <property type="entry name" value="CONSERVED HYPOTHETICAL ALANINE AND LEUCINE RICH PROTEIN"/>
    <property type="match status" value="1"/>
</dbReference>
<keyword evidence="5" id="KW-1185">Reference proteome</keyword>
<dbReference type="InterPro" id="IPR036291">
    <property type="entry name" value="NAD(P)-bd_dom_sf"/>
</dbReference>
<accession>A0A2V5LUB7</accession>
<evidence type="ECO:0000256" key="1">
    <source>
        <dbReference type="SAM" id="MobiDB-lite"/>
    </source>
</evidence>
<dbReference type="OrthoDB" id="8650434at2"/>
<dbReference type="PANTHER" id="PTHR40459">
    <property type="entry name" value="CONSERVED HYPOTHETICAL ALANINE AND LEUCINE RICH PROTEIN"/>
    <property type="match status" value="1"/>
</dbReference>
<dbReference type="Pfam" id="PF10728">
    <property type="entry name" value="DUF2520"/>
    <property type="match status" value="1"/>
</dbReference>
<feature type="domain" description="DUF2520" evidence="3">
    <location>
        <begin position="176"/>
        <end position="306"/>
    </location>
</feature>
<feature type="compositionally biased region" description="Basic residues" evidence="1">
    <location>
        <begin position="21"/>
        <end position="34"/>
    </location>
</feature>
<dbReference type="InterPro" id="IPR018931">
    <property type="entry name" value="DUF2520"/>
</dbReference>
<evidence type="ECO:0000313" key="5">
    <source>
        <dbReference type="Proteomes" id="UP000247832"/>
    </source>
</evidence>
<dbReference type="Pfam" id="PF10727">
    <property type="entry name" value="Rossmann-like"/>
    <property type="match status" value="1"/>
</dbReference>
<organism evidence="4 5">
    <name type="scientific">Arthrobacter livingstonensis</name>
    <dbReference type="NCBI Taxonomy" id="670078"/>
    <lineage>
        <taxon>Bacteria</taxon>
        <taxon>Bacillati</taxon>
        <taxon>Actinomycetota</taxon>
        <taxon>Actinomycetes</taxon>
        <taxon>Micrococcales</taxon>
        <taxon>Micrococcaceae</taxon>
        <taxon>Arthrobacter</taxon>
    </lineage>
</organism>
<reference evidence="4 5" key="1">
    <citation type="submission" date="2018-05" db="EMBL/GenBank/DDBJ databases">
        <title>Genetic diversity of glacier-inhabiting Cryobacterium bacteria in China and description of Cryobacterium mengkeensis sp. nov. and Arthrobacter glacialis sp. nov.</title>
        <authorList>
            <person name="Liu Q."/>
            <person name="Xin Y.-H."/>
        </authorList>
    </citation>
    <scope>NUCLEOTIDE SEQUENCE [LARGE SCALE GENOMIC DNA]</scope>
    <source>
        <strain evidence="4 5">LI2</strain>
    </source>
</reference>
<dbReference type="AlphaFoldDB" id="A0A2V5LUB7"/>
<evidence type="ECO:0000259" key="3">
    <source>
        <dbReference type="Pfam" id="PF10728"/>
    </source>
</evidence>
<feature type="compositionally biased region" description="Pro residues" evidence="1">
    <location>
        <begin position="1"/>
        <end position="12"/>
    </location>
</feature>
<protein>
    <submittedName>
        <fullName evidence="4">Oxidoreductase</fullName>
    </submittedName>
</protein>
<dbReference type="EMBL" id="QJVD01000012">
    <property type="protein sequence ID" value="PYI66937.1"/>
    <property type="molecule type" value="Genomic_DNA"/>
</dbReference>
<feature type="domain" description="Putative oxidoreductase/dehydrogenase Rossmann-like" evidence="2">
    <location>
        <begin position="34"/>
        <end position="159"/>
    </location>
</feature>